<keyword evidence="1" id="KW-0808">Transferase</keyword>
<gene>
    <name evidence="1" type="primary">glgA_26</name>
    <name evidence="1" type="ORF">SDC9_133528</name>
</gene>
<name>A0A645DB54_9ZZZZ</name>
<keyword evidence="1" id="KW-0328">Glycosyltransferase</keyword>
<dbReference type="Gene3D" id="3.40.50.2000">
    <property type="entry name" value="Glycogen Phosphorylase B"/>
    <property type="match status" value="1"/>
</dbReference>
<dbReference type="GO" id="GO:0009011">
    <property type="term" value="F:alpha-1,4-glucan glucosyltransferase (ADP-glucose donor) activity"/>
    <property type="evidence" value="ECO:0007669"/>
    <property type="project" value="UniProtKB-EC"/>
</dbReference>
<dbReference type="AlphaFoldDB" id="A0A645DB54"/>
<sequence length="94" mass="10767">MIAMRYGTVPVVRKTGGLADTVMPYDKKRRTGSGFVFENYHADELIRAVHEAVLLYKTNRDQWDGLVLMDMAGSYGWEGSAKDYTDLYENLKIR</sequence>
<evidence type="ECO:0000313" key="1">
    <source>
        <dbReference type="EMBL" id="MPM86439.1"/>
    </source>
</evidence>
<protein>
    <submittedName>
        <fullName evidence="1">Glycogen synthase</fullName>
        <ecNumber evidence="1">2.4.1.21</ecNumber>
    </submittedName>
</protein>
<dbReference type="SUPFAM" id="SSF53756">
    <property type="entry name" value="UDP-Glycosyltransferase/glycogen phosphorylase"/>
    <property type="match status" value="1"/>
</dbReference>
<dbReference type="EC" id="2.4.1.21" evidence="1"/>
<reference evidence="1" key="1">
    <citation type="submission" date="2019-08" db="EMBL/GenBank/DDBJ databases">
        <authorList>
            <person name="Kucharzyk K."/>
            <person name="Murdoch R.W."/>
            <person name="Higgins S."/>
            <person name="Loffler F."/>
        </authorList>
    </citation>
    <scope>NUCLEOTIDE SEQUENCE</scope>
</reference>
<proteinExistence type="predicted"/>
<accession>A0A645DB54</accession>
<organism evidence="1">
    <name type="scientific">bioreactor metagenome</name>
    <dbReference type="NCBI Taxonomy" id="1076179"/>
    <lineage>
        <taxon>unclassified sequences</taxon>
        <taxon>metagenomes</taxon>
        <taxon>ecological metagenomes</taxon>
    </lineage>
</organism>
<dbReference type="EMBL" id="VSSQ01034479">
    <property type="protein sequence ID" value="MPM86439.1"/>
    <property type="molecule type" value="Genomic_DNA"/>
</dbReference>
<comment type="caution">
    <text evidence="1">The sequence shown here is derived from an EMBL/GenBank/DDBJ whole genome shotgun (WGS) entry which is preliminary data.</text>
</comment>
<dbReference type="PANTHER" id="PTHR45825:SF11">
    <property type="entry name" value="ALPHA AMYLASE DOMAIN-CONTAINING PROTEIN"/>
    <property type="match status" value="1"/>
</dbReference>
<dbReference type="PANTHER" id="PTHR45825">
    <property type="entry name" value="GRANULE-BOUND STARCH SYNTHASE 1, CHLOROPLASTIC/AMYLOPLASTIC"/>
    <property type="match status" value="1"/>
</dbReference>